<keyword evidence="1 5" id="KW-0597">Phosphoprotein</keyword>
<gene>
    <name evidence="8" type="ORF">I4J89_23490</name>
</gene>
<dbReference type="GO" id="GO:0006355">
    <property type="term" value="P:regulation of DNA-templated transcription"/>
    <property type="evidence" value="ECO:0007669"/>
    <property type="project" value="InterPro"/>
</dbReference>
<organism evidence="8 9">
    <name type="scientific">Actinoplanes aureus</name>
    <dbReference type="NCBI Taxonomy" id="2792083"/>
    <lineage>
        <taxon>Bacteria</taxon>
        <taxon>Bacillati</taxon>
        <taxon>Actinomycetota</taxon>
        <taxon>Actinomycetes</taxon>
        <taxon>Micromonosporales</taxon>
        <taxon>Micromonosporaceae</taxon>
        <taxon>Actinoplanes</taxon>
    </lineage>
</organism>
<dbReference type="PROSITE" id="PS50110">
    <property type="entry name" value="RESPONSE_REGULATORY"/>
    <property type="match status" value="1"/>
</dbReference>
<dbReference type="InterPro" id="IPR011006">
    <property type="entry name" value="CheY-like_superfamily"/>
</dbReference>
<evidence type="ECO:0000259" key="7">
    <source>
        <dbReference type="PROSITE" id="PS50110"/>
    </source>
</evidence>
<name>A0A931CD84_9ACTN</name>
<dbReference type="RefSeq" id="WP_196416200.1">
    <property type="nucleotide sequence ID" value="NZ_JADQTO010000011.1"/>
</dbReference>
<keyword evidence="9" id="KW-1185">Reference proteome</keyword>
<evidence type="ECO:0000259" key="6">
    <source>
        <dbReference type="PROSITE" id="PS50043"/>
    </source>
</evidence>
<sequence>MPDPLRVVIADDNYLVREGTRRLLEESGEVTVPVAVGTAGELVDAVTRIRPDAVLTDIRMPGPGTRPDTGPSMAGIDAAHRIRAANPSVGVVVLSQYADEAYAFELFRSGTAGLAYLLKDRVGDVHQLLGALRAVIAGGSVVDPQVVDALVTRRARLRESPLARLTTRETQVLREMAQGHGNARIAEHLSLSESSVEKYVNSIFAKLGLAEQQVHRRVAAVLTYLRDGALRPPR</sequence>
<reference evidence="8" key="1">
    <citation type="submission" date="2020-11" db="EMBL/GenBank/DDBJ databases">
        <title>Isolation and identification of active actinomycetes.</title>
        <authorList>
            <person name="Sun X."/>
        </authorList>
    </citation>
    <scope>NUCLEOTIDE SEQUENCE</scope>
    <source>
        <strain evidence="8">NEAU-A11</strain>
    </source>
</reference>
<dbReference type="InterPro" id="IPR016032">
    <property type="entry name" value="Sig_transdc_resp-reg_C-effctor"/>
</dbReference>
<proteinExistence type="predicted"/>
<evidence type="ECO:0000256" key="5">
    <source>
        <dbReference type="PROSITE-ProRule" id="PRU00169"/>
    </source>
</evidence>
<dbReference type="Pfam" id="PF00072">
    <property type="entry name" value="Response_reg"/>
    <property type="match status" value="1"/>
</dbReference>
<dbReference type="PROSITE" id="PS00622">
    <property type="entry name" value="HTH_LUXR_1"/>
    <property type="match status" value="1"/>
</dbReference>
<comment type="caution">
    <text evidence="8">The sequence shown here is derived from an EMBL/GenBank/DDBJ whole genome shotgun (WGS) entry which is preliminary data.</text>
</comment>
<dbReference type="CDD" id="cd17535">
    <property type="entry name" value="REC_NarL-like"/>
    <property type="match status" value="1"/>
</dbReference>
<dbReference type="GO" id="GO:0000160">
    <property type="term" value="P:phosphorelay signal transduction system"/>
    <property type="evidence" value="ECO:0007669"/>
    <property type="project" value="InterPro"/>
</dbReference>
<dbReference type="Pfam" id="PF00196">
    <property type="entry name" value="GerE"/>
    <property type="match status" value="1"/>
</dbReference>
<keyword evidence="2" id="KW-0805">Transcription regulation</keyword>
<feature type="domain" description="HTH luxR-type" evidence="6">
    <location>
        <begin position="158"/>
        <end position="228"/>
    </location>
</feature>
<evidence type="ECO:0000256" key="2">
    <source>
        <dbReference type="ARBA" id="ARBA00023015"/>
    </source>
</evidence>
<dbReference type="EMBL" id="JADQTO010000011">
    <property type="protein sequence ID" value="MBG0564416.1"/>
    <property type="molecule type" value="Genomic_DNA"/>
</dbReference>
<feature type="domain" description="Response regulatory" evidence="7">
    <location>
        <begin position="6"/>
        <end position="134"/>
    </location>
</feature>
<keyword evidence="3" id="KW-0238">DNA-binding</keyword>
<evidence type="ECO:0000313" key="8">
    <source>
        <dbReference type="EMBL" id="MBG0564416.1"/>
    </source>
</evidence>
<dbReference type="SMART" id="SM00421">
    <property type="entry name" value="HTH_LUXR"/>
    <property type="match status" value="1"/>
</dbReference>
<dbReference type="SUPFAM" id="SSF46894">
    <property type="entry name" value="C-terminal effector domain of the bipartite response regulators"/>
    <property type="match status" value="1"/>
</dbReference>
<dbReference type="GO" id="GO:0003677">
    <property type="term" value="F:DNA binding"/>
    <property type="evidence" value="ECO:0007669"/>
    <property type="project" value="UniProtKB-KW"/>
</dbReference>
<keyword evidence="4" id="KW-0804">Transcription</keyword>
<dbReference type="PROSITE" id="PS50043">
    <property type="entry name" value="HTH_LUXR_2"/>
    <property type="match status" value="1"/>
</dbReference>
<evidence type="ECO:0000313" key="9">
    <source>
        <dbReference type="Proteomes" id="UP000598146"/>
    </source>
</evidence>
<dbReference type="PRINTS" id="PR00038">
    <property type="entry name" value="HTHLUXR"/>
</dbReference>
<evidence type="ECO:0000256" key="1">
    <source>
        <dbReference type="ARBA" id="ARBA00022553"/>
    </source>
</evidence>
<dbReference type="InterPro" id="IPR000792">
    <property type="entry name" value="Tscrpt_reg_LuxR_C"/>
</dbReference>
<dbReference type="CDD" id="cd06170">
    <property type="entry name" value="LuxR_C_like"/>
    <property type="match status" value="1"/>
</dbReference>
<dbReference type="Gene3D" id="3.40.50.2300">
    <property type="match status" value="1"/>
</dbReference>
<dbReference type="Proteomes" id="UP000598146">
    <property type="component" value="Unassembled WGS sequence"/>
</dbReference>
<accession>A0A931CD84</accession>
<protein>
    <submittedName>
        <fullName evidence="8">Response regulator transcription factor</fullName>
    </submittedName>
</protein>
<dbReference type="PANTHER" id="PTHR43214:SF24">
    <property type="entry name" value="TRANSCRIPTIONAL REGULATORY PROTEIN NARL-RELATED"/>
    <property type="match status" value="1"/>
</dbReference>
<dbReference type="PANTHER" id="PTHR43214">
    <property type="entry name" value="TWO-COMPONENT RESPONSE REGULATOR"/>
    <property type="match status" value="1"/>
</dbReference>
<feature type="modified residue" description="4-aspartylphosphate" evidence="5">
    <location>
        <position position="57"/>
    </location>
</feature>
<evidence type="ECO:0000256" key="4">
    <source>
        <dbReference type="ARBA" id="ARBA00023163"/>
    </source>
</evidence>
<dbReference type="SUPFAM" id="SSF52172">
    <property type="entry name" value="CheY-like"/>
    <property type="match status" value="1"/>
</dbReference>
<dbReference type="AlphaFoldDB" id="A0A931CD84"/>
<dbReference type="InterPro" id="IPR058245">
    <property type="entry name" value="NreC/VraR/RcsB-like_REC"/>
</dbReference>
<evidence type="ECO:0000256" key="3">
    <source>
        <dbReference type="ARBA" id="ARBA00023125"/>
    </source>
</evidence>
<dbReference type="InterPro" id="IPR039420">
    <property type="entry name" value="WalR-like"/>
</dbReference>
<dbReference type="SMART" id="SM00448">
    <property type="entry name" value="REC"/>
    <property type="match status" value="1"/>
</dbReference>
<dbReference type="InterPro" id="IPR001789">
    <property type="entry name" value="Sig_transdc_resp-reg_receiver"/>
</dbReference>